<evidence type="ECO:0000313" key="2">
    <source>
        <dbReference type="Proteomes" id="UP000053424"/>
    </source>
</evidence>
<protein>
    <submittedName>
        <fullName evidence="1">Uncharacterized protein</fullName>
    </submittedName>
</protein>
<sequence>MPSFVKLLFVYGPISAILGIRLPWSNAAGEVDGAVVEMCWSLWAGFYKRPYPPSSFHPRELYSLSFHANGLCSRLPTYLTTTLDTLEHGSTLPDPPLIPVIHLFAVLLHPKSIDAPILLHCSAPSFITGRCLVSSSMGSVVEQDVFGMILV</sequence>
<dbReference type="EMBL" id="KN831770">
    <property type="protein sequence ID" value="KIM47220.1"/>
    <property type="molecule type" value="Genomic_DNA"/>
</dbReference>
<reference evidence="1 2" key="1">
    <citation type="submission" date="2014-04" db="EMBL/GenBank/DDBJ databases">
        <authorList>
            <consortium name="DOE Joint Genome Institute"/>
            <person name="Kuo A."/>
            <person name="Gay G."/>
            <person name="Dore J."/>
            <person name="Kohler A."/>
            <person name="Nagy L.G."/>
            <person name="Floudas D."/>
            <person name="Copeland A."/>
            <person name="Barry K.W."/>
            <person name="Cichocki N."/>
            <person name="Veneault-Fourrey C."/>
            <person name="LaButti K."/>
            <person name="Lindquist E.A."/>
            <person name="Lipzen A."/>
            <person name="Lundell T."/>
            <person name="Morin E."/>
            <person name="Murat C."/>
            <person name="Sun H."/>
            <person name="Tunlid A."/>
            <person name="Henrissat B."/>
            <person name="Grigoriev I.V."/>
            <person name="Hibbett D.S."/>
            <person name="Martin F."/>
            <person name="Nordberg H.P."/>
            <person name="Cantor M.N."/>
            <person name="Hua S.X."/>
        </authorList>
    </citation>
    <scope>NUCLEOTIDE SEQUENCE [LARGE SCALE GENOMIC DNA]</scope>
    <source>
        <strain evidence="2">h7</strain>
    </source>
</reference>
<accession>A0A0C3CEM1</accession>
<dbReference type="AlphaFoldDB" id="A0A0C3CEM1"/>
<proteinExistence type="predicted"/>
<evidence type="ECO:0000313" key="1">
    <source>
        <dbReference type="EMBL" id="KIM47220.1"/>
    </source>
</evidence>
<reference evidence="2" key="2">
    <citation type="submission" date="2015-01" db="EMBL/GenBank/DDBJ databases">
        <title>Evolutionary Origins and Diversification of the Mycorrhizal Mutualists.</title>
        <authorList>
            <consortium name="DOE Joint Genome Institute"/>
            <consortium name="Mycorrhizal Genomics Consortium"/>
            <person name="Kohler A."/>
            <person name="Kuo A."/>
            <person name="Nagy L.G."/>
            <person name="Floudas D."/>
            <person name="Copeland A."/>
            <person name="Barry K.W."/>
            <person name="Cichocki N."/>
            <person name="Veneault-Fourrey C."/>
            <person name="LaButti K."/>
            <person name="Lindquist E.A."/>
            <person name="Lipzen A."/>
            <person name="Lundell T."/>
            <person name="Morin E."/>
            <person name="Murat C."/>
            <person name="Riley R."/>
            <person name="Ohm R."/>
            <person name="Sun H."/>
            <person name="Tunlid A."/>
            <person name="Henrissat B."/>
            <person name="Grigoriev I.V."/>
            <person name="Hibbett D.S."/>
            <person name="Martin F."/>
        </authorList>
    </citation>
    <scope>NUCLEOTIDE SEQUENCE [LARGE SCALE GENOMIC DNA]</scope>
    <source>
        <strain evidence="2">h7</strain>
    </source>
</reference>
<gene>
    <name evidence="1" type="ORF">M413DRAFT_271456</name>
</gene>
<dbReference type="HOGENOM" id="CLU_1731684_0_0_1"/>
<keyword evidence="2" id="KW-1185">Reference proteome</keyword>
<name>A0A0C3CEM1_HEBCY</name>
<dbReference type="Proteomes" id="UP000053424">
    <property type="component" value="Unassembled WGS sequence"/>
</dbReference>
<organism evidence="1 2">
    <name type="scientific">Hebeloma cylindrosporum</name>
    <dbReference type="NCBI Taxonomy" id="76867"/>
    <lineage>
        <taxon>Eukaryota</taxon>
        <taxon>Fungi</taxon>
        <taxon>Dikarya</taxon>
        <taxon>Basidiomycota</taxon>
        <taxon>Agaricomycotina</taxon>
        <taxon>Agaricomycetes</taxon>
        <taxon>Agaricomycetidae</taxon>
        <taxon>Agaricales</taxon>
        <taxon>Agaricineae</taxon>
        <taxon>Hymenogastraceae</taxon>
        <taxon>Hebeloma</taxon>
    </lineage>
</organism>